<dbReference type="Gene3D" id="2.60.40.1320">
    <property type="entry name" value="SRS domain"/>
    <property type="match status" value="2"/>
</dbReference>
<protein>
    <submittedName>
        <fullName evidence="2">SAG-related sequence</fullName>
    </submittedName>
</protein>
<name>A0A2A9ME75_BESBE</name>
<sequence length="380" mass="39807">MMARNDTTWSRVGGLKPRSQKLLAICGGCALLLCSAQVASSTLSEGVRSRRLADKTAAPPTVLDGVATCQLGPKSKKDQQETASITLSGEKLKATLKCNGRGSTFIPTEDGNVCVNSDASVITCANEKVPSNQVLLKNLLRASSDIKVAKNSTGDNTNGWEWTLELEKSQLPRSDTTFFVGCKASGDVPESTCKLDIHVEARESSVQNGVVFCSYGAASNGEEPLTVDMTQENNKLTIDCGDEGSLKPAGFNNFCTSDDKDLETCSKQFVEMFPNFQKSWWQTTDAEGSPATLTIPPSDFPSEEKQFLLGCAPTKKVPQGTGGRAADGQPVSGAGNPSTCKVLVTVKAASSSASAMSALPMAAGVSGAAAVVTGLLARAF</sequence>
<dbReference type="KEGG" id="bbes:BESB_043710"/>
<dbReference type="InterPro" id="IPR028352">
    <property type="entry name" value="Surface_antig_SAG1"/>
</dbReference>
<keyword evidence="3" id="KW-1185">Reference proteome</keyword>
<dbReference type="GO" id="GO:0016020">
    <property type="term" value="C:membrane"/>
    <property type="evidence" value="ECO:0007669"/>
    <property type="project" value="InterPro"/>
</dbReference>
<gene>
    <name evidence="2" type="ORF">BESB_043710</name>
</gene>
<evidence type="ECO:0000313" key="2">
    <source>
        <dbReference type="EMBL" id="PFH36179.1"/>
    </source>
</evidence>
<proteinExistence type="predicted"/>
<dbReference type="GeneID" id="40309301"/>
<dbReference type="VEuPathDB" id="ToxoDB:BESB_043710"/>
<evidence type="ECO:0000313" key="3">
    <source>
        <dbReference type="Proteomes" id="UP000224006"/>
    </source>
</evidence>
<dbReference type="SUPFAM" id="SSF74877">
    <property type="entry name" value="Major surface antigen p30, SAG1"/>
    <property type="match status" value="2"/>
</dbReference>
<organism evidence="2 3">
    <name type="scientific">Besnoitia besnoiti</name>
    <name type="common">Apicomplexan protozoan</name>
    <dbReference type="NCBI Taxonomy" id="94643"/>
    <lineage>
        <taxon>Eukaryota</taxon>
        <taxon>Sar</taxon>
        <taxon>Alveolata</taxon>
        <taxon>Apicomplexa</taxon>
        <taxon>Conoidasida</taxon>
        <taxon>Coccidia</taxon>
        <taxon>Eucoccidiorida</taxon>
        <taxon>Eimeriorina</taxon>
        <taxon>Sarcocystidae</taxon>
        <taxon>Besnoitia</taxon>
    </lineage>
</organism>
<accession>A0A2A9ME75</accession>
<dbReference type="OrthoDB" id="331001at2759"/>
<dbReference type="RefSeq" id="XP_029220188.1">
    <property type="nucleotide sequence ID" value="XM_029362822.1"/>
</dbReference>
<feature type="domain" description="SRS" evidence="1">
    <location>
        <begin position="66"/>
        <end position="199"/>
    </location>
</feature>
<dbReference type="InterPro" id="IPR007226">
    <property type="entry name" value="SRS_dom"/>
</dbReference>
<dbReference type="InterPro" id="IPR036755">
    <property type="entry name" value="SRS_dom_sf"/>
</dbReference>
<evidence type="ECO:0000259" key="1">
    <source>
        <dbReference type="Pfam" id="PF04092"/>
    </source>
</evidence>
<dbReference type="PRINTS" id="PR01801">
    <property type="entry name" value="SURFCEANTIGN"/>
</dbReference>
<dbReference type="Proteomes" id="UP000224006">
    <property type="component" value="Chromosome III"/>
</dbReference>
<reference evidence="2 3" key="1">
    <citation type="submission" date="2017-09" db="EMBL/GenBank/DDBJ databases">
        <title>Genome sequencing of Besnoitia besnoiti strain Bb-Ger1.</title>
        <authorList>
            <person name="Schares G."/>
            <person name="Venepally P."/>
            <person name="Lorenzi H.A."/>
        </authorList>
    </citation>
    <scope>NUCLEOTIDE SEQUENCE [LARGE SCALE GENOMIC DNA]</scope>
    <source>
        <strain evidence="2 3">Bb-Ger1</strain>
    </source>
</reference>
<comment type="caution">
    <text evidence="2">The sequence shown here is derived from an EMBL/GenBank/DDBJ whole genome shotgun (WGS) entry which is preliminary data.</text>
</comment>
<dbReference type="EMBL" id="NWUJ01000003">
    <property type="protein sequence ID" value="PFH36179.1"/>
    <property type="molecule type" value="Genomic_DNA"/>
</dbReference>
<dbReference type="AlphaFoldDB" id="A0A2A9ME75"/>
<feature type="domain" description="SRS" evidence="1">
    <location>
        <begin position="210"/>
        <end position="346"/>
    </location>
</feature>
<dbReference type="Pfam" id="PF04092">
    <property type="entry name" value="SAG"/>
    <property type="match status" value="2"/>
</dbReference>